<protein>
    <submittedName>
        <fullName evidence="3">Opacity protein-like surface antigen</fullName>
    </submittedName>
</protein>
<name>A0A3D9GZT8_9FLAO</name>
<keyword evidence="1" id="KW-0732">Signal</keyword>
<gene>
    <name evidence="3" type="ORF">DFQ10_108180</name>
</gene>
<comment type="caution">
    <text evidence="3">The sequence shown here is derived from an EMBL/GenBank/DDBJ whole genome shotgun (WGS) entry which is preliminary data.</text>
</comment>
<evidence type="ECO:0000313" key="4">
    <source>
        <dbReference type="Proteomes" id="UP000256980"/>
    </source>
</evidence>
<evidence type="ECO:0000313" key="3">
    <source>
        <dbReference type="EMBL" id="RED42773.1"/>
    </source>
</evidence>
<keyword evidence="4" id="KW-1185">Reference proteome</keyword>
<reference evidence="3 4" key="1">
    <citation type="submission" date="2018-07" db="EMBL/GenBank/DDBJ databases">
        <title>Genomic Encyclopedia of Type Strains, Phase III (KMG-III): the genomes of soil and plant-associated and newly described type strains.</title>
        <authorList>
            <person name="Whitman W."/>
        </authorList>
    </citation>
    <scope>NUCLEOTIDE SEQUENCE [LARGE SCALE GENOMIC DNA]</scope>
    <source>
        <strain evidence="3 4">CECT 7946</strain>
    </source>
</reference>
<sequence>MLQKVILLLIGLISIKGLAQDSKMSVELSYPLPIDNNFVGDNYNGIIDLGFKYRFLEFNTIKIGGSLNIGYLKNSKKANNQPFTVNLYPIQPRVFAELTLPSIPKFHTSLGLGYSLLLFKVANNNNNNNVALNSNVSTDIQNESGLNINTGVAYDVTEKLMIQAQYDFVNIGVDNDVPDIAYNKNINILKIGLGYRF</sequence>
<dbReference type="EMBL" id="QRDV01000008">
    <property type="protein sequence ID" value="RED42773.1"/>
    <property type="molecule type" value="Genomic_DNA"/>
</dbReference>
<dbReference type="InterPro" id="IPR011250">
    <property type="entry name" value="OMP/PagP_B-barrel"/>
</dbReference>
<proteinExistence type="predicted"/>
<dbReference type="Gene3D" id="2.40.160.20">
    <property type="match status" value="1"/>
</dbReference>
<dbReference type="RefSeq" id="WP_115818410.1">
    <property type="nucleotide sequence ID" value="NZ_QRDV01000008.1"/>
</dbReference>
<dbReference type="OrthoDB" id="1438113at2"/>
<dbReference type="Pfam" id="PF13505">
    <property type="entry name" value="OMP_b-brl"/>
    <property type="match status" value="1"/>
</dbReference>
<dbReference type="SUPFAM" id="SSF56925">
    <property type="entry name" value="OMPA-like"/>
    <property type="match status" value="1"/>
</dbReference>
<evidence type="ECO:0000256" key="1">
    <source>
        <dbReference type="ARBA" id="ARBA00022729"/>
    </source>
</evidence>
<dbReference type="InterPro" id="IPR027385">
    <property type="entry name" value="Beta-barrel_OMP"/>
</dbReference>
<feature type="domain" description="Outer membrane protein beta-barrel" evidence="2">
    <location>
        <begin position="6"/>
        <end position="197"/>
    </location>
</feature>
<dbReference type="AlphaFoldDB" id="A0A3D9GZT8"/>
<accession>A0A3D9GZT8</accession>
<evidence type="ECO:0000259" key="2">
    <source>
        <dbReference type="Pfam" id="PF13505"/>
    </source>
</evidence>
<organism evidence="3 4">
    <name type="scientific">Winogradskyella eximia</name>
    <dbReference type="NCBI Taxonomy" id="262006"/>
    <lineage>
        <taxon>Bacteria</taxon>
        <taxon>Pseudomonadati</taxon>
        <taxon>Bacteroidota</taxon>
        <taxon>Flavobacteriia</taxon>
        <taxon>Flavobacteriales</taxon>
        <taxon>Flavobacteriaceae</taxon>
        <taxon>Winogradskyella</taxon>
    </lineage>
</organism>
<dbReference type="Proteomes" id="UP000256980">
    <property type="component" value="Unassembled WGS sequence"/>
</dbReference>